<dbReference type="EMBL" id="FODF01000005">
    <property type="protein sequence ID" value="SEN52117.1"/>
    <property type="molecule type" value="Genomic_DNA"/>
</dbReference>
<evidence type="ECO:0000313" key="2">
    <source>
        <dbReference type="EMBL" id="SEN52117.1"/>
    </source>
</evidence>
<reference evidence="2 3" key="1">
    <citation type="submission" date="2016-10" db="EMBL/GenBank/DDBJ databases">
        <authorList>
            <person name="de Groot N.N."/>
        </authorList>
    </citation>
    <scope>NUCLEOTIDE SEQUENCE [LARGE SCALE GENOMIC DNA]</scope>
    <source>
        <strain evidence="2 3">Calf135</strain>
    </source>
</reference>
<keyword evidence="1" id="KW-0812">Transmembrane</keyword>
<gene>
    <name evidence="2" type="ORF">SAMN05216454_10542</name>
</gene>
<keyword evidence="1" id="KW-1133">Transmembrane helix</keyword>
<dbReference type="STRING" id="215200.SAMN05216454_10542"/>
<evidence type="ECO:0000256" key="1">
    <source>
        <dbReference type="SAM" id="Phobius"/>
    </source>
</evidence>
<accession>A0A1H8H8L3</accession>
<protein>
    <submittedName>
        <fullName evidence="2">Uncharacterized protein</fullName>
    </submittedName>
</protein>
<name>A0A1H8H8L3_9FIRM</name>
<evidence type="ECO:0000313" key="3">
    <source>
        <dbReference type="Proteomes" id="UP000199512"/>
    </source>
</evidence>
<keyword evidence="1" id="KW-0472">Membrane</keyword>
<organism evidence="2 3">
    <name type="scientific">Peptostreptococcus russellii</name>
    <dbReference type="NCBI Taxonomy" id="215200"/>
    <lineage>
        <taxon>Bacteria</taxon>
        <taxon>Bacillati</taxon>
        <taxon>Bacillota</taxon>
        <taxon>Clostridia</taxon>
        <taxon>Peptostreptococcales</taxon>
        <taxon>Peptostreptococcaceae</taxon>
        <taxon>Peptostreptococcus</taxon>
    </lineage>
</organism>
<proteinExistence type="predicted"/>
<feature type="transmembrane region" description="Helical" evidence="1">
    <location>
        <begin position="27"/>
        <end position="50"/>
    </location>
</feature>
<dbReference type="Proteomes" id="UP000199512">
    <property type="component" value="Unassembled WGS sequence"/>
</dbReference>
<keyword evidence="3" id="KW-1185">Reference proteome</keyword>
<sequence>MFLKIITSYNSIIKNNKIYIKKVSKQFIAIEIMFKIPIIIIIITCIKVYVKVKTLTLIYLKKFIIEIIMMDIRYMKYIMTENCGDFIVYNDIIQLLNKIPSGGKYEKIIIISNVFSNCNDVY</sequence>
<dbReference type="AlphaFoldDB" id="A0A1H8H8L3"/>